<comment type="caution">
    <text evidence="5">The sequence shown here is derived from an EMBL/GenBank/DDBJ whole genome shotgun (WGS) entry which is preliminary data.</text>
</comment>
<dbReference type="CDD" id="cd00067">
    <property type="entry name" value="GAL4"/>
    <property type="match status" value="1"/>
</dbReference>
<dbReference type="GO" id="GO:0008270">
    <property type="term" value="F:zinc ion binding"/>
    <property type="evidence" value="ECO:0007669"/>
    <property type="project" value="InterPro"/>
</dbReference>
<organism evidence="5 6">
    <name type="scientific">Geosmithia morbida</name>
    <dbReference type="NCBI Taxonomy" id="1094350"/>
    <lineage>
        <taxon>Eukaryota</taxon>
        <taxon>Fungi</taxon>
        <taxon>Dikarya</taxon>
        <taxon>Ascomycota</taxon>
        <taxon>Pezizomycotina</taxon>
        <taxon>Sordariomycetes</taxon>
        <taxon>Hypocreomycetidae</taxon>
        <taxon>Hypocreales</taxon>
        <taxon>Bionectriaceae</taxon>
        <taxon>Geosmithia</taxon>
    </lineage>
</organism>
<feature type="compositionally biased region" description="Basic and acidic residues" evidence="3">
    <location>
        <begin position="654"/>
        <end position="663"/>
    </location>
</feature>
<evidence type="ECO:0000313" key="5">
    <source>
        <dbReference type="EMBL" id="KAF4119533.1"/>
    </source>
</evidence>
<dbReference type="GO" id="GO:0005634">
    <property type="term" value="C:nucleus"/>
    <property type="evidence" value="ECO:0007669"/>
    <property type="project" value="UniProtKB-SubCell"/>
</dbReference>
<evidence type="ECO:0000259" key="4">
    <source>
        <dbReference type="PROSITE" id="PS50048"/>
    </source>
</evidence>
<evidence type="ECO:0000256" key="1">
    <source>
        <dbReference type="ARBA" id="ARBA00004123"/>
    </source>
</evidence>
<dbReference type="Pfam" id="PF00172">
    <property type="entry name" value="Zn_clus"/>
    <property type="match status" value="1"/>
</dbReference>
<accession>A0A9P4YPV0</accession>
<feature type="region of interest" description="Disordered" evidence="3">
    <location>
        <begin position="424"/>
        <end position="445"/>
    </location>
</feature>
<feature type="domain" description="Zn(2)-C6 fungal-type" evidence="4">
    <location>
        <begin position="29"/>
        <end position="59"/>
    </location>
</feature>
<evidence type="ECO:0000256" key="3">
    <source>
        <dbReference type="SAM" id="MobiDB-lite"/>
    </source>
</evidence>
<gene>
    <name evidence="5" type="ORF">GMORB2_4663</name>
</gene>
<feature type="region of interest" description="Disordered" evidence="3">
    <location>
        <begin position="643"/>
        <end position="668"/>
    </location>
</feature>
<reference evidence="5" key="1">
    <citation type="submission" date="2020-03" db="EMBL/GenBank/DDBJ databases">
        <title>Site-based positive gene gene selection in Geosmithia morbida across the United States reveals a broad range of putative effectors and factors for local host and environmental adapation.</title>
        <authorList>
            <person name="Onufrak A."/>
            <person name="Murdoch R.W."/>
            <person name="Gazis R."/>
            <person name="Huff M."/>
            <person name="Staton M."/>
            <person name="Klingeman W."/>
            <person name="Hadziabdic D."/>
        </authorList>
    </citation>
    <scope>NUCLEOTIDE SEQUENCE</scope>
    <source>
        <strain evidence="5">1262</strain>
    </source>
</reference>
<dbReference type="PANTHER" id="PTHR37534:SF15">
    <property type="entry name" value="ZN(II)2CYS6 TRANSCRIPTION FACTOR (EUROFUNG)"/>
    <property type="match status" value="1"/>
</dbReference>
<evidence type="ECO:0000256" key="2">
    <source>
        <dbReference type="ARBA" id="ARBA00023242"/>
    </source>
</evidence>
<dbReference type="PROSITE" id="PS50048">
    <property type="entry name" value="ZN2_CY6_FUNGAL_2"/>
    <property type="match status" value="1"/>
</dbReference>
<dbReference type="RefSeq" id="XP_035318185.1">
    <property type="nucleotide sequence ID" value="XM_035466637.1"/>
</dbReference>
<dbReference type="PANTHER" id="PTHR37534">
    <property type="entry name" value="TRANSCRIPTIONAL ACTIVATOR PROTEIN UGA3"/>
    <property type="match status" value="1"/>
</dbReference>
<comment type="subcellular location">
    <subcellularLocation>
        <location evidence="1">Nucleus</location>
    </subcellularLocation>
</comment>
<keyword evidence="2" id="KW-0539">Nucleus</keyword>
<dbReference type="AlphaFoldDB" id="A0A9P4YPV0"/>
<dbReference type="Gene3D" id="4.10.240.10">
    <property type="entry name" value="Zn(2)-C6 fungal-type DNA-binding domain"/>
    <property type="match status" value="1"/>
</dbReference>
<evidence type="ECO:0000313" key="6">
    <source>
        <dbReference type="Proteomes" id="UP000749293"/>
    </source>
</evidence>
<dbReference type="GeneID" id="55970891"/>
<dbReference type="InterPro" id="IPR036864">
    <property type="entry name" value="Zn2-C6_fun-type_DNA-bd_sf"/>
</dbReference>
<sequence length="694" mass="77204">MLLYTRLAPPKIPKKRSRADNPNVLTVASSENCRMQLLKCDEARPRCSRCEEQDQPCVYEAIKSRQRRRRESLSANTAYSTTQADVSANQWQQQQQQQLQQQLPRHGHRSQCREQKSPELWEMHTPTVNGTDCMPFRAPTPTRNVLEEMESLLPWAVYDTAALGALTPLTPASFDMHSVDGQSAMDGNEMNSDDVEEIIRRGSTAGSTMAPFEHAQLRCEQQDQFLPPLPTLEFCAPAFAEFSERKNRRHLVGHFCNVLTHLIVFREEYGNPFQQLVLPLSETSPVVMDTIYALSSAHLEFRGVQNIEKSEHFHGKAIQGLARLIEKGKSANRNELLAAIILLVYYEVVSETNLGRLVQKGRSNIVDEHLKGAISIMNNFEASTDPTSVFLERHDHEADLSSFLLPQAFRFYDVIAALSFGTAPLSSDSGSGSRIPLPPLDSRGATSPVGSVDTLLGMATALWPVIHRLSGLVCIRDKLEAAVVRGMTSEATVLRTELETAASAIQVALNRWQPILPPDDSRTPTDKARLQGILNNALAYRHSALVYLFRTIYGYEQSHALVQQNAHLSLVYCMGTAAGEGPKSALLWPLFVAACEATSTVDRDLARQAFQSIDRVQGMMNIERAWGIVREVWRRADADEALGASQQSHMAPGEVRRRTDGEMSRNITSGCGTKRGGDLWRRVSKDMGVTIVLG</sequence>
<protein>
    <submittedName>
        <fullName evidence="5">Pfam:DUF3468</fullName>
    </submittedName>
</protein>
<dbReference type="Proteomes" id="UP000749293">
    <property type="component" value="Unassembled WGS sequence"/>
</dbReference>
<dbReference type="SUPFAM" id="SSF57701">
    <property type="entry name" value="Zn2/Cys6 DNA-binding domain"/>
    <property type="match status" value="1"/>
</dbReference>
<dbReference type="GO" id="GO:0000976">
    <property type="term" value="F:transcription cis-regulatory region binding"/>
    <property type="evidence" value="ECO:0007669"/>
    <property type="project" value="TreeGrafter"/>
</dbReference>
<name>A0A9P4YPV0_9HYPO</name>
<dbReference type="Pfam" id="PF11951">
    <property type="entry name" value="Fungal_trans_2"/>
    <property type="match status" value="1"/>
</dbReference>
<dbReference type="OrthoDB" id="25818at2759"/>
<proteinExistence type="predicted"/>
<keyword evidence="6" id="KW-1185">Reference proteome</keyword>
<dbReference type="EMBL" id="JAANYQ010000023">
    <property type="protein sequence ID" value="KAF4119533.1"/>
    <property type="molecule type" value="Genomic_DNA"/>
</dbReference>
<dbReference type="SMART" id="SM00066">
    <property type="entry name" value="GAL4"/>
    <property type="match status" value="1"/>
</dbReference>
<dbReference type="GO" id="GO:0000981">
    <property type="term" value="F:DNA-binding transcription factor activity, RNA polymerase II-specific"/>
    <property type="evidence" value="ECO:0007669"/>
    <property type="project" value="InterPro"/>
</dbReference>
<dbReference type="GO" id="GO:0045944">
    <property type="term" value="P:positive regulation of transcription by RNA polymerase II"/>
    <property type="evidence" value="ECO:0007669"/>
    <property type="project" value="TreeGrafter"/>
</dbReference>
<dbReference type="InterPro" id="IPR021858">
    <property type="entry name" value="Fun_TF"/>
</dbReference>
<dbReference type="InterPro" id="IPR001138">
    <property type="entry name" value="Zn2Cys6_DnaBD"/>
</dbReference>